<gene>
    <name evidence="2" type="ORF">HNR48_003380</name>
</gene>
<dbReference type="AlphaFoldDB" id="A0A7X0JVL0"/>
<dbReference type="Proteomes" id="UP000528457">
    <property type="component" value="Unassembled WGS sequence"/>
</dbReference>
<dbReference type="EMBL" id="JACHHT010000003">
    <property type="protein sequence ID" value="MBB6523078.1"/>
    <property type="molecule type" value="Genomic_DNA"/>
</dbReference>
<keyword evidence="3" id="KW-1185">Reference proteome</keyword>
<name>A0A7X0JVL0_9GAMM</name>
<sequence>MNIASLLLMVLGSALGAAGLYGIFISLKRFMRKGTEDDFSHNFTPLAMGTIFCLLSLYCWTELNRSNHTELLYSKQLEENALSENKKVKLSIAIDEHGPLLLEINPIAKNQQEKKALSYSVQIKDDKGALIFSQSREHRLYQAPKQNGQENAQQAKLQQWLQLPGIHISPTGQHITVLLLDLDVPGADLNITVRRSDNS</sequence>
<feature type="transmembrane region" description="Helical" evidence="1">
    <location>
        <begin position="39"/>
        <end position="58"/>
    </location>
</feature>
<dbReference type="InParanoid" id="A0A7X0JVL0"/>
<dbReference type="RefSeq" id="WP_166843863.1">
    <property type="nucleotide sequence ID" value="NZ_JAAONY010000003.1"/>
</dbReference>
<evidence type="ECO:0000256" key="1">
    <source>
        <dbReference type="SAM" id="Phobius"/>
    </source>
</evidence>
<evidence type="ECO:0000313" key="2">
    <source>
        <dbReference type="EMBL" id="MBB6523078.1"/>
    </source>
</evidence>
<keyword evidence="1" id="KW-0472">Membrane</keyword>
<accession>A0A7X0JVL0</accession>
<reference evidence="2 3" key="1">
    <citation type="submission" date="2020-08" db="EMBL/GenBank/DDBJ databases">
        <title>Genomic Encyclopedia of Type Strains, Phase IV (KMG-IV): sequencing the most valuable type-strain genomes for metagenomic binning, comparative biology and taxonomic classification.</title>
        <authorList>
            <person name="Goeker M."/>
        </authorList>
    </citation>
    <scope>NUCLEOTIDE SEQUENCE [LARGE SCALE GENOMIC DNA]</scope>
    <source>
        <strain evidence="2 3">DSM 22368</strain>
    </source>
</reference>
<evidence type="ECO:0000313" key="3">
    <source>
        <dbReference type="Proteomes" id="UP000528457"/>
    </source>
</evidence>
<proteinExistence type="predicted"/>
<feature type="transmembrane region" description="Helical" evidence="1">
    <location>
        <begin position="6"/>
        <end position="27"/>
    </location>
</feature>
<comment type="caution">
    <text evidence="2">The sequence shown here is derived from an EMBL/GenBank/DDBJ whole genome shotgun (WGS) entry which is preliminary data.</text>
</comment>
<protein>
    <submittedName>
        <fullName evidence="2">Uncharacterized protein</fullName>
    </submittedName>
</protein>
<keyword evidence="1" id="KW-1133">Transmembrane helix</keyword>
<organism evidence="2 3">
    <name type="scientific">Pseudoteredinibacter isoporae</name>
    <dbReference type="NCBI Taxonomy" id="570281"/>
    <lineage>
        <taxon>Bacteria</taxon>
        <taxon>Pseudomonadati</taxon>
        <taxon>Pseudomonadota</taxon>
        <taxon>Gammaproteobacteria</taxon>
        <taxon>Cellvibrionales</taxon>
        <taxon>Cellvibrionaceae</taxon>
        <taxon>Pseudoteredinibacter</taxon>
    </lineage>
</organism>
<keyword evidence="1" id="KW-0812">Transmembrane</keyword>